<dbReference type="InterPro" id="IPR006143">
    <property type="entry name" value="RND_pump_MFP"/>
</dbReference>
<dbReference type="KEGG" id="aaeo:BJI67_15575"/>
<dbReference type="AlphaFoldDB" id="A0A1D8KBE6"/>
<dbReference type="NCBIfam" id="TIGR01730">
    <property type="entry name" value="RND_mfp"/>
    <property type="match status" value="1"/>
</dbReference>
<evidence type="ECO:0000256" key="3">
    <source>
        <dbReference type="SAM" id="Phobius"/>
    </source>
</evidence>
<dbReference type="Gene3D" id="1.10.287.470">
    <property type="entry name" value="Helix hairpin bin"/>
    <property type="match status" value="1"/>
</dbReference>
<evidence type="ECO:0008006" key="6">
    <source>
        <dbReference type="Google" id="ProtNLM"/>
    </source>
</evidence>
<feature type="transmembrane region" description="Helical" evidence="3">
    <location>
        <begin position="16"/>
        <end position="33"/>
    </location>
</feature>
<dbReference type="SUPFAM" id="SSF111369">
    <property type="entry name" value="HlyD-like secretion proteins"/>
    <property type="match status" value="1"/>
</dbReference>
<dbReference type="Proteomes" id="UP000095342">
    <property type="component" value="Chromosome"/>
</dbReference>
<accession>A0A1D8KBE6</accession>
<dbReference type="Gene3D" id="2.40.50.100">
    <property type="match status" value="1"/>
</dbReference>
<protein>
    <recommendedName>
        <fullName evidence="6">RND efflux pump membrane fusion protein barrel-sandwich domain-containing protein</fullName>
    </recommendedName>
</protein>
<evidence type="ECO:0000256" key="2">
    <source>
        <dbReference type="SAM" id="Coils"/>
    </source>
</evidence>
<organism evidence="4 5">
    <name type="scientific">Acidihalobacter aeolianus</name>
    <dbReference type="NCBI Taxonomy" id="2792603"/>
    <lineage>
        <taxon>Bacteria</taxon>
        <taxon>Pseudomonadati</taxon>
        <taxon>Pseudomonadota</taxon>
        <taxon>Gammaproteobacteria</taxon>
        <taxon>Chromatiales</taxon>
        <taxon>Ectothiorhodospiraceae</taxon>
        <taxon>Acidihalobacter</taxon>
    </lineage>
</organism>
<gene>
    <name evidence="4" type="ORF">BJI67_15575</name>
</gene>
<keyword evidence="5" id="KW-1185">Reference proteome</keyword>
<keyword evidence="2" id="KW-0175">Coiled coil</keyword>
<evidence type="ECO:0000256" key="1">
    <source>
        <dbReference type="ARBA" id="ARBA00009477"/>
    </source>
</evidence>
<sequence length="384" mass="40262">MTEKQQAAVPHKRRRWWLVFIPVLLISAGYSLHEYRLHQADDSPPPPAAPWALQTAQVTRGSVSGEIQTSAVVEARDVISLSPQIQGTVLAVGPRAGVTVKRGQLLVRIDARTIRADIAALEKQRRAAMAEADYAERQYQRIQKVLANGGVSRSQADQARTAAADAQAKAQALASQITALKVKLGYAEIAAPQDAVVAERLVAVGDTVGPGHPVYRLTAGKGAVVRVTLAADQLALVHLGDRLVLSSGDMTLALPITRVAPAVDKAGLGFAEAEAKTLPFGLPSGSSLPANVYTAAHDNALTVPIDALVGEGTHAHVFVFVAATGKYATGTLRRVDVQVLRTGAERAAVAGKLEPGMQVVVGQTAQLAQLRGGDPAVTGLAESR</sequence>
<dbReference type="GO" id="GO:0015562">
    <property type="term" value="F:efflux transmembrane transporter activity"/>
    <property type="evidence" value="ECO:0007669"/>
    <property type="project" value="TreeGrafter"/>
</dbReference>
<dbReference type="PANTHER" id="PTHR30469">
    <property type="entry name" value="MULTIDRUG RESISTANCE PROTEIN MDTA"/>
    <property type="match status" value="1"/>
</dbReference>
<dbReference type="Gene3D" id="2.40.420.20">
    <property type="match status" value="1"/>
</dbReference>
<dbReference type="GO" id="GO:1990281">
    <property type="term" value="C:efflux pump complex"/>
    <property type="evidence" value="ECO:0007669"/>
    <property type="project" value="TreeGrafter"/>
</dbReference>
<proteinExistence type="inferred from homology"/>
<keyword evidence="3" id="KW-0812">Transmembrane</keyword>
<reference evidence="4 5" key="1">
    <citation type="submission" date="2016-09" db="EMBL/GenBank/DDBJ databases">
        <title>Acidihalobacter prosperus V6 (DSM14174).</title>
        <authorList>
            <person name="Khaleque H.N."/>
            <person name="Ramsay J.P."/>
            <person name="Murphy R.J.T."/>
            <person name="Kaksonen A.H."/>
            <person name="Boxall N.J."/>
            <person name="Watkin E.L.J."/>
        </authorList>
    </citation>
    <scope>NUCLEOTIDE SEQUENCE [LARGE SCALE GENOMIC DNA]</scope>
    <source>
        <strain evidence="4 5">V6</strain>
    </source>
</reference>
<feature type="coiled-coil region" evidence="2">
    <location>
        <begin position="111"/>
        <end position="183"/>
    </location>
</feature>
<dbReference type="PANTHER" id="PTHR30469:SF15">
    <property type="entry name" value="HLYD FAMILY OF SECRETION PROTEINS"/>
    <property type="match status" value="1"/>
</dbReference>
<keyword evidence="3" id="KW-0472">Membrane</keyword>
<name>A0A1D8KBE6_9GAMM</name>
<comment type="similarity">
    <text evidence="1">Belongs to the membrane fusion protein (MFP) (TC 8.A.1) family.</text>
</comment>
<dbReference type="RefSeq" id="WP_070073822.1">
    <property type="nucleotide sequence ID" value="NZ_CP017448.1"/>
</dbReference>
<evidence type="ECO:0000313" key="5">
    <source>
        <dbReference type="Proteomes" id="UP000095342"/>
    </source>
</evidence>
<keyword evidence="3" id="KW-1133">Transmembrane helix</keyword>
<dbReference type="EMBL" id="CP017448">
    <property type="protein sequence ID" value="AOV18293.1"/>
    <property type="molecule type" value="Genomic_DNA"/>
</dbReference>
<dbReference type="Gene3D" id="2.40.30.170">
    <property type="match status" value="1"/>
</dbReference>
<evidence type="ECO:0000313" key="4">
    <source>
        <dbReference type="EMBL" id="AOV18293.1"/>
    </source>
</evidence>